<evidence type="ECO:0000259" key="7">
    <source>
        <dbReference type="Pfam" id="PF04825"/>
    </source>
</evidence>
<evidence type="ECO:0000256" key="2">
    <source>
        <dbReference type="ARBA" id="ARBA00009870"/>
    </source>
</evidence>
<dbReference type="RefSeq" id="XP_031757795.1">
    <property type="nucleotide sequence ID" value="XM_031901935.1"/>
</dbReference>
<organism evidence="8 9">
    <name type="scientific">Xenopus tropicalis</name>
    <name type="common">Western clawed frog</name>
    <name type="synonym">Silurana tropicalis</name>
    <dbReference type="NCBI Taxonomy" id="8364"/>
    <lineage>
        <taxon>Eukaryota</taxon>
        <taxon>Metazoa</taxon>
        <taxon>Chordata</taxon>
        <taxon>Craniata</taxon>
        <taxon>Vertebrata</taxon>
        <taxon>Euteleostomi</taxon>
        <taxon>Amphibia</taxon>
        <taxon>Batrachia</taxon>
        <taxon>Anura</taxon>
        <taxon>Pipoidea</taxon>
        <taxon>Pipidae</taxon>
        <taxon>Xenopodinae</taxon>
        <taxon>Xenopus</taxon>
        <taxon>Silurana</taxon>
    </lineage>
</organism>
<evidence type="ECO:0000256" key="4">
    <source>
        <dbReference type="ARBA" id="ARBA00023242"/>
    </source>
</evidence>
<keyword evidence="3" id="KW-0159">Chromosome partition</keyword>
<dbReference type="Xenbase" id="XB-GENE-957047">
    <property type="gene designation" value="rec8"/>
</dbReference>
<proteinExistence type="inferred from homology"/>
<feature type="domain" description="Rad21/Rec8-like protein N-terminal" evidence="7">
    <location>
        <begin position="1"/>
        <end position="111"/>
    </location>
</feature>
<dbReference type="Pfam" id="PF04825">
    <property type="entry name" value="Rad21_Rec8_N"/>
    <property type="match status" value="1"/>
</dbReference>
<dbReference type="GO" id="GO:0007059">
    <property type="term" value="P:chromosome segregation"/>
    <property type="evidence" value="ECO:0007669"/>
    <property type="project" value="UniProtKB-KW"/>
</dbReference>
<comment type="similarity">
    <text evidence="2">Belongs to the rad21 family.</text>
</comment>
<reference evidence="9" key="1">
    <citation type="submission" date="2025-08" db="UniProtKB">
        <authorList>
            <consortium name="RefSeq"/>
        </authorList>
    </citation>
    <scope>IDENTIFICATION</scope>
    <source>
        <strain evidence="9">Nigerian</strain>
        <tissue evidence="9">Liver and blood</tissue>
    </source>
</reference>
<dbReference type="Proteomes" id="UP000008143">
    <property type="component" value="Chromosome 1"/>
</dbReference>
<evidence type="ECO:0000313" key="9">
    <source>
        <dbReference type="RefSeq" id="XP_031757795.1"/>
    </source>
</evidence>
<accession>A0A8J1JLA3</accession>
<name>A0A8J1JLA3_XENTR</name>
<dbReference type="PANTHER" id="PTHR12585">
    <property type="entry name" value="SCC1 / RAD21 FAMILY MEMBER"/>
    <property type="match status" value="1"/>
</dbReference>
<dbReference type="GO" id="GO:0007062">
    <property type="term" value="P:sister chromatid cohesion"/>
    <property type="evidence" value="ECO:0007669"/>
    <property type="project" value="InterPro"/>
</dbReference>
<keyword evidence="8" id="KW-1185">Reference proteome</keyword>
<evidence type="ECO:0000256" key="3">
    <source>
        <dbReference type="ARBA" id="ARBA00022829"/>
    </source>
</evidence>
<evidence type="ECO:0000259" key="6">
    <source>
        <dbReference type="Pfam" id="PF04824"/>
    </source>
</evidence>
<dbReference type="CDD" id="cd21794">
    <property type="entry name" value="Rad21_Rec8_M_Rec8"/>
    <property type="match status" value="1"/>
</dbReference>
<evidence type="ECO:0000313" key="10">
    <source>
        <dbReference type="Xenbase" id="XB-GENE-957047"/>
    </source>
</evidence>
<dbReference type="AGR" id="Xenbase:XB-GENE-957047"/>
<protein>
    <submittedName>
        <fullName evidence="9">Meiotic recombination protein REC8 homolog isoform X2</fullName>
    </submittedName>
</protein>
<dbReference type="InterPro" id="IPR006910">
    <property type="entry name" value="Rad21_Rec8_N"/>
</dbReference>
<dbReference type="GO" id="GO:0005634">
    <property type="term" value="C:nucleus"/>
    <property type="evidence" value="ECO:0007669"/>
    <property type="project" value="UniProtKB-SubCell"/>
</dbReference>
<dbReference type="InterPro" id="IPR006909">
    <property type="entry name" value="Rad21/Rec8_C_eu"/>
</dbReference>
<dbReference type="InterPro" id="IPR036390">
    <property type="entry name" value="WH_DNA-bd_sf"/>
</dbReference>
<dbReference type="CTD" id="9985"/>
<dbReference type="GO" id="GO:0008278">
    <property type="term" value="C:cohesin complex"/>
    <property type="evidence" value="ECO:0007669"/>
    <property type="project" value="InterPro"/>
</dbReference>
<feature type="region of interest" description="Disordered" evidence="5">
    <location>
        <begin position="162"/>
        <end position="194"/>
    </location>
</feature>
<feature type="domain" description="Rad21/Rec8-like protein C-terminal eukaryotic" evidence="6">
    <location>
        <begin position="531"/>
        <end position="580"/>
    </location>
</feature>
<dbReference type="Pfam" id="PF04824">
    <property type="entry name" value="Rad21_Rec8"/>
    <property type="match status" value="1"/>
</dbReference>
<dbReference type="AlphaFoldDB" id="A0A8J1JLA3"/>
<keyword evidence="4" id="KW-0539">Nucleus</keyword>
<evidence type="ECO:0000313" key="8">
    <source>
        <dbReference type="Proteomes" id="UP000008143"/>
    </source>
</evidence>
<sequence length="585" mass="66551">MFYYPNVLQRHTGCFATIWLAATKGTKILKREYLKVNVINTCQQIMEYLLLQVPPPQVGLPVPRFSLYLSAQLSYGVVRVYHRQCDLLIEEMKNTLDRIYKAEKQMRIDILQPEQHALLPDALSLMEMLEDAPDPFFGMMGVPPQLPDPLFIPQIRQILEAPSPLRREPKATPTKPKKAKNGDGKGGEHLTSPERITLREVEPITFPSIELIRDLPEVSAHDLEFLMSDLPLLEEEPRKKKPKEDISKLETWEVFQVPTNSLSESLEEARRREGEIPTAELSPTFGLPLEPAPEADAATILDEITGEPVVDFPELTSPERLIPEEVSPSERFSLPASPQLVLKELPVLERSVKRDAVRRGGLIIDKETKIAAKKIQEQILRPDIYTQAAVPVVLPPKTPASLFQSPTYQYWMAPELSELWTRCALLQPLTYAEEKEREEETMSEVEALRAIAEPSGSLIMSSEISLEVSEEERSRPILLTPEERRALSVQEERFLPMVSEMPELMVELPETGDFSLDDVQRLRTQIDYLGQTEFLTHAPHTLSRIAASRLFYSSLVLCTQRIIYLEQRLPYGQILITPGPLYSQH</sequence>
<dbReference type="InterPro" id="IPR023093">
    <property type="entry name" value="ScpA-like_C"/>
</dbReference>
<comment type="subcellular location">
    <subcellularLocation>
        <location evidence="1">Nucleus</location>
    </subcellularLocation>
</comment>
<evidence type="ECO:0000256" key="1">
    <source>
        <dbReference type="ARBA" id="ARBA00004123"/>
    </source>
</evidence>
<evidence type="ECO:0000256" key="5">
    <source>
        <dbReference type="SAM" id="MobiDB-lite"/>
    </source>
</evidence>
<dbReference type="SUPFAM" id="SSF46785">
    <property type="entry name" value="Winged helix' DNA-binding domain"/>
    <property type="match status" value="1"/>
</dbReference>
<dbReference type="PANTHER" id="PTHR12585:SF27">
    <property type="entry name" value="MEIOTIC RECOMBINATION PROTEIN REC8 HOMOLOG"/>
    <property type="match status" value="1"/>
</dbReference>
<feature type="compositionally biased region" description="Basic and acidic residues" evidence="5">
    <location>
        <begin position="180"/>
        <end position="194"/>
    </location>
</feature>
<dbReference type="InterPro" id="IPR039781">
    <property type="entry name" value="Rad21/Rec8-like"/>
</dbReference>
<dbReference type="GeneID" id="780060"/>
<dbReference type="Gene3D" id="1.10.10.580">
    <property type="entry name" value="Structural maintenance of chromosome 1. Chain E"/>
    <property type="match status" value="1"/>
</dbReference>
<gene>
    <name evidence="9 10" type="primary">rec8</name>
    <name evidence="9" type="synonym">hr21spb</name>
    <name evidence="9" type="synonym">rec8l1</name>
    <name evidence="9" type="synonym">rec8p</name>
</gene>